<sequence length="112" mass="12714">MKDRSHKILQIQNHLKRTAMIILHNNHLRNGPDNQKLYEELPSIDFNSEREEKQQCLSKHAPAIHKGHSININNSKIFQANPTPCYFAGLGGQSNSLKSQTSSTQRPDITTL</sequence>
<proteinExistence type="predicted"/>
<evidence type="ECO:0000256" key="1">
    <source>
        <dbReference type="SAM" id="MobiDB-lite"/>
    </source>
</evidence>
<feature type="compositionally biased region" description="Polar residues" evidence="1">
    <location>
        <begin position="93"/>
        <end position="112"/>
    </location>
</feature>
<dbReference type="EMBL" id="CABIJS010000643">
    <property type="protein sequence ID" value="VUZ54422.1"/>
    <property type="molecule type" value="Genomic_DNA"/>
</dbReference>
<keyword evidence="3" id="KW-1185">Reference proteome</keyword>
<evidence type="ECO:0000313" key="2">
    <source>
        <dbReference type="EMBL" id="VUZ54422.1"/>
    </source>
</evidence>
<name>A0A564Z4R0_HYMDI</name>
<dbReference type="AlphaFoldDB" id="A0A564Z4R0"/>
<protein>
    <submittedName>
        <fullName evidence="2">Uncharacterized protein</fullName>
    </submittedName>
</protein>
<dbReference type="Proteomes" id="UP000321570">
    <property type="component" value="Unassembled WGS sequence"/>
</dbReference>
<evidence type="ECO:0000313" key="3">
    <source>
        <dbReference type="Proteomes" id="UP000321570"/>
    </source>
</evidence>
<accession>A0A564Z4R0</accession>
<gene>
    <name evidence="2" type="ORF">WMSIL1_LOCUS12492</name>
</gene>
<feature type="region of interest" description="Disordered" evidence="1">
    <location>
        <begin position="91"/>
        <end position="112"/>
    </location>
</feature>
<reference evidence="2 3" key="1">
    <citation type="submission" date="2019-07" db="EMBL/GenBank/DDBJ databases">
        <authorList>
            <person name="Jastrzebski P J."/>
            <person name="Paukszto L."/>
            <person name="Jastrzebski P J."/>
        </authorList>
    </citation>
    <scope>NUCLEOTIDE SEQUENCE [LARGE SCALE GENOMIC DNA]</scope>
    <source>
        <strain evidence="2 3">WMS-il1</strain>
    </source>
</reference>
<organism evidence="2 3">
    <name type="scientific">Hymenolepis diminuta</name>
    <name type="common">Rat tapeworm</name>
    <dbReference type="NCBI Taxonomy" id="6216"/>
    <lineage>
        <taxon>Eukaryota</taxon>
        <taxon>Metazoa</taxon>
        <taxon>Spiralia</taxon>
        <taxon>Lophotrochozoa</taxon>
        <taxon>Platyhelminthes</taxon>
        <taxon>Cestoda</taxon>
        <taxon>Eucestoda</taxon>
        <taxon>Cyclophyllidea</taxon>
        <taxon>Hymenolepididae</taxon>
        <taxon>Hymenolepis</taxon>
    </lineage>
</organism>